<keyword evidence="4" id="KW-1185">Reference proteome</keyword>
<comment type="caution">
    <text evidence="3">The sequence shown here is derived from an EMBL/GenBank/DDBJ whole genome shotgun (WGS) entry which is preliminary data.</text>
</comment>
<feature type="transmembrane region" description="Helical" evidence="2">
    <location>
        <begin position="266"/>
        <end position="299"/>
    </location>
</feature>
<feature type="transmembrane region" description="Helical" evidence="2">
    <location>
        <begin position="428"/>
        <end position="453"/>
    </location>
</feature>
<keyword evidence="2" id="KW-0472">Membrane</keyword>
<evidence type="ECO:0000256" key="2">
    <source>
        <dbReference type="SAM" id="Phobius"/>
    </source>
</evidence>
<gene>
    <name evidence="3" type="ORF">BSZ40_08450</name>
</gene>
<organism evidence="3 4">
    <name type="scientific">Buchananella hordeovulneris</name>
    <dbReference type="NCBI Taxonomy" id="52770"/>
    <lineage>
        <taxon>Bacteria</taxon>
        <taxon>Bacillati</taxon>
        <taxon>Actinomycetota</taxon>
        <taxon>Actinomycetes</taxon>
        <taxon>Actinomycetales</taxon>
        <taxon>Actinomycetaceae</taxon>
        <taxon>Buchananella</taxon>
    </lineage>
</organism>
<dbReference type="EMBL" id="MQVS01000008">
    <property type="protein sequence ID" value="OKL51328.1"/>
    <property type="molecule type" value="Genomic_DNA"/>
</dbReference>
<dbReference type="InParanoid" id="A0A1Q5PUT5"/>
<keyword evidence="2" id="KW-1133">Transmembrane helix</keyword>
<dbReference type="PANTHER" id="PTHR35007">
    <property type="entry name" value="INTEGRAL MEMBRANE PROTEIN-RELATED"/>
    <property type="match status" value="1"/>
</dbReference>
<proteinExistence type="predicted"/>
<evidence type="ECO:0000313" key="3">
    <source>
        <dbReference type="EMBL" id="OKL51328.1"/>
    </source>
</evidence>
<protein>
    <recommendedName>
        <fullName evidence="5">Type II secretion system protein GspF domain-containing protein</fullName>
    </recommendedName>
</protein>
<name>A0A1Q5PUT5_9ACTO</name>
<evidence type="ECO:0000256" key="1">
    <source>
        <dbReference type="SAM" id="MobiDB-lite"/>
    </source>
</evidence>
<dbReference type="PANTHER" id="PTHR35007:SF4">
    <property type="entry name" value="CONSERVED TRANSMEMBRANE PROTEIN-RELATED"/>
    <property type="match status" value="1"/>
</dbReference>
<keyword evidence="2" id="KW-0812">Transmembrane</keyword>
<accession>A0A1Q5PUT5</accession>
<evidence type="ECO:0008006" key="5">
    <source>
        <dbReference type="Google" id="ProtNLM"/>
    </source>
</evidence>
<dbReference type="STRING" id="52770.BSZ40_08450"/>
<sequence length="454" mass="46296">MVLAVLLFVGLVLCVPLEPTRWRELRAARGRPARRLRPRPPRPVDLGMLVVEVAALLRAGQPAQYAWGRALARHGLVGPPSGAPELAADGQTGPAGAGAAASAATTETAAADRGARGTRAAESAAPGAPPGASRLRRRWRRLGQWLMAPLGSPPVPTRAAAGQGDVDDAVPPALLDALRQARAPAPLSHRFQPAARARRAVLAGALPGVIVACRVSATVGAPLATVLDQVADSITRAGETADERRVQLAGPLATARLLRCLPPCGLLLGLLLGANPLVVLTGSFFGWACLMVGGGLALAGSVWIGRIVAAAEAQQDRVDPAVLVDVARACLQVGCGVPGVVRCLGLAARDPALSECGHMLLLGAPWAAAWAEVDSSLQPLAAALEPAWVDGAAPGALLARAAHGLRATRVRAARTAAAELGTKLLRPLAVCLLPSFIALGIVPVILGGVLAFLG</sequence>
<feature type="region of interest" description="Disordered" evidence="1">
    <location>
        <begin position="82"/>
        <end position="134"/>
    </location>
</feature>
<feature type="compositionally biased region" description="Low complexity" evidence="1">
    <location>
        <begin position="87"/>
        <end position="133"/>
    </location>
</feature>
<dbReference type="Proteomes" id="UP000185612">
    <property type="component" value="Unassembled WGS sequence"/>
</dbReference>
<dbReference type="AlphaFoldDB" id="A0A1Q5PUT5"/>
<evidence type="ECO:0000313" key="4">
    <source>
        <dbReference type="Proteomes" id="UP000185612"/>
    </source>
</evidence>
<reference evidence="4" key="1">
    <citation type="submission" date="2016-12" db="EMBL/GenBank/DDBJ databases">
        <authorList>
            <person name="Meng X."/>
        </authorList>
    </citation>
    <scope>NUCLEOTIDE SEQUENCE [LARGE SCALE GENOMIC DNA]</scope>
    <source>
        <strain evidence="4">DSM 20732</strain>
    </source>
</reference>